<sequence>FSFFYFSLSKSRTRLVWPSAFFFFSLYYFAPRFWVWAKVHANVSLFIPPSSSQTIMSQSPQLINYMNFPPPPSRAHVSSEEKKESGQNYRND</sequence>
<organism evidence="3 4">
    <name type="scientific">Cochliobolus carbonum (strain 26-R-13)</name>
    <name type="common">Maize leaf spot fungus</name>
    <name type="synonym">Bipolaris zeicola</name>
    <dbReference type="NCBI Taxonomy" id="930089"/>
    <lineage>
        <taxon>Eukaryota</taxon>
        <taxon>Fungi</taxon>
        <taxon>Dikarya</taxon>
        <taxon>Ascomycota</taxon>
        <taxon>Pezizomycotina</taxon>
        <taxon>Dothideomycetes</taxon>
        <taxon>Pleosporomycetidae</taxon>
        <taxon>Pleosporales</taxon>
        <taxon>Pleosporineae</taxon>
        <taxon>Pleosporaceae</taxon>
        <taxon>Bipolaris</taxon>
    </lineage>
</organism>
<dbReference type="AlphaFoldDB" id="W6Y268"/>
<dbReference type="Proteomes" id="UP000053841">
    <property type="component" value="Unassembled WGS sequence"/>
</dbReference>
<dbReference type="RefSeq" id="XP_007714023.1">
    <property type="nucleotide sequence ID" value="XM_007715833.1"/>
</dbReference>
<dbReference type="GeneID" id="19142207"/>
<feature type="non-terminal residue" evidence="3">
    <location>
        <position position="1"/>
    </location>
</feature>
<keyword evidence="2" id="KW-1133">Transmembrane helix</keyword>
<keyword evidence="2" id="KW-0812">Transmembrane</keyword>
<reference evidence="3 4" key="1">
    <citation type="journal article" date="2013" name="PLoS Genet.">
        <title>Comparative genome structure, secondary metabolite, and effector coding capacity across Cochliobolus pathogens.</title>
        <authorList>
            <person name="Condon B.J."/>
            <person name="Leng Y."/>
            <person name="Wu D."/>
            <person name="Bushley K.E."/>
            <person name="Ohm R.A."/>
            <person name="Otillar R."/>
            <person name="Martin J."/>
            <person name="Schackwitz W."/>
            <person name="Grimwood J."/>
            <person name="MohdZainudin N."/>
            <person name="Xue C."/>
            <person name="Wang R."/>
            <person name="Manning V.A."/>
            <person name="Dhillon B."/>
            <person name="Tu Z.J."/>
            <person name="Steffenson B.J."/>
            <person name="Salamov A."/>
            <person name="Sun H."/>
            <person name="Lowry S."/>
            <person name="LaButti K."/>
            <person name="Han J."/>
            <person name="Copeland A."/>
            <person name="Lindquist E."/>
            <person name="Barry K."/>
            <person name="Schmutz J."/>
            <person name="Baker S.E."/>
            <person name="Ciuffetti L.M."/>
            <person name="Grigoriev I.V."/>
            <person name="Zhong S."/>
            <person name="Turgeon B.G."/>
        </authorList>
    </citation>
    <scope>NUCLEOTIDE SEQUENCE [LARGE SCALE GENOMIC DNA]</scope>
    <source>
        <strain evidence="3 4">26-R-13</strain>
    </source>
</reference>
<keyword evidence="2" id="KW-0472">Membrane</keyword>
<feature type="region of interest" description="Disordered" evidence="1">
    <location>
        <begin position="71"/>
        <end position="92"/>
    </location>
</feature>
<evidence type="ECO:0000313" key="4">
    <source>
        <dbReference type="Proteomes" id="UP000053841"/>
    </source>
</evidence>
<protein>
    <submittedName>
        <fullName evidence="3">Uncharacterized protein</fullName>
    </submittedName>
</protein>
<dbReference type="EMBL" id="KI964654">
    <property type="protein sequence ID" value="EUC31695.1"/>
    <property type="molecule type" value="Genomic_DNA"/>
</dbReference>
<evidence type="ECO:0000256" key="1">
    <source>
        <dbReference type="SAM" id="MobiDB-lite"/>
    </source>
</evidence>
<evidence type="ECO:0000313" key="3">
    <source>
        <dbReference type="EMBL" id="EUC31695.1"/>
    </source>
</evidence>
<proteinExistence type="predicted"/>
<dbReference type="KEGG" id="bze:COCCADRAFT_100682"/>
<feature type="compositionally biased region" description="Basic and acidic residues" evidence="1">
    <location>
        <begin position="77"/>
        <end position="92"/>
    </location>
</feature>
<gene>
    <name evidence="3" type="ORF">COCCADRAFT_100682</name>
</gene>
<name>W6Y268_COCC2</name>
<feature type="transmembrane region" description="Helical" evidence="2">
    <location>
        <begin position="15"/>
        <end position="35"/>
    </location>
</feature>
<dbReference type="HOGENOM" id="CLU_2418938_0_0_1"/>
<evidence type="ECO:0000256" key="2">
    <source>
        <dbReference type="SAM" id="Phobius"/>
    </source>
</evidence>
<keyword evidence="4" id="KW-1185">Reference proteome</keyword>
<accession>W6Y268</accession>